<keyword evidence="5" id="KW-0449">Lipoprotein</keyword>
<keyword evidence="1" id="KW-1003">Cell membrane</keyword>
<dbReference type="EMBL" id="FUZQ01000008">
    <property type="protein sequence ID" value="SKC80571.1"/>
    <property type="molecule type" value="Genomic_DNA"/>
</dbReference>
<dbReference type="SUPFAM" id="SSF53850">
    <property type="entry name" value="Periplasmic binding protein-like II"/>
    <property type="match status" value="1"/>
</dbReference>
<dbReference type="Pfam" id="PF01547">
    <property type="entry name" value="SBP_bac_1"/>
    <property type="match status" value="1"/>
</dbReference>
<dbReference type="PANTHER" id="PTHR43649">
    <property type="entry name" value="ARABINOSE-BINDING PROTEIN-RELATED"/>
    <property type="match status" value="1"/>
</dbReference>
<evidence type="ECO:0000313" key="6">
    <source>
        <dbReference type="EMBL" id="SKC80571.1"/>
    </source>
</evidence>
<dbReference type="AlphaFoldDB" id="A0A1T5LX76"/>
<dbReference type="STRING" id="526729.SAMN04324258_4034"/>
<dbReference type="RefSeq" id="WP_079576389.1">
    <property type="nucleotide sequence ID" value="NZ_FUZQ01000008.1"/>
</dbReference>
<dbReference type="OrthoDB" id="9811951at2"/>
<reference evidence="6 7" key="1">
    <citation type="submission" date="2017-02" db="EMBL/GenBank/DDBJ databases">
        <authorList>
            <person name="Peterson S.W."/>
        </authorList>
    </citation>
    <scope>NUCLEOTIDE SEQUENCE [LARGE SCALE GENOMIC DNA]</scope>
    <source>
        <strain evidence="6 7">DSM 21481</strain>
    </source>
</reference>
<organism evidence="6 7">
    <name type="scientific">Krasilnikoviella flava</name>
    <dbReference type="NCBI Taxonomy" id="526729"/>
    <lineage>
        <taxon>Bacteria</taxon>
        <taxon>Bacillati</taxon>
        <taxon>Actinomycetota</taxon>
        <taxon>Actinomycetes</taxon>
        <taxon>Micrococcales</taxon>
        <taxon>Promicromonosporaceae</taxon>
        <taxon>Krasilnikoviella</taxon>
    </lineage>
</organism>
<evidence type="ECO:0000256" key="2">
    <source>
        <dbReference type="ARBA" id="ARBA00022729"/>
    </source>
</evidence>
<protein>
    <submittedName>
        <fullName evidence="6">Multiple sugar transport system substrate-binding protein</fullName>
    </submittedName>
</protein>
<proteinExistence type="predicted"/>
<keyword evidence="6" id="KW-0813">Transport</keyword>
<dbReference type="PANTHER" id="PTHR43649:SF33">
    <property type="entry name" value="POLYGALACTURONAN_RHAMNOGALACTURONAN-BINDING PROTEIN YTCQ"/>
    <property type="match status" value="1"/>
</dbReference>
<keyword evidence="7" id="KW-1185">Reference proteome</keyword>
<keyword evidence="2" id="KW-0732">Signal</keyword>
<accession>A0A1T5LX76</accession>
<evidence type="ECO:0000313" key="7">
    <source>
        <dbReference type="Proteomes" id="UP000189777"/>
    </source>
</evidence>
<evidence type="ECO:0000256" key="3">
    <source>
        <dbReference type="ARBA" id="ARBA00023136"/>
    </source>
</evidence>
<name>A0A1T5LX76_9MICO</name>
<evidence type="ECO:0000256" key="1">
    <source>
        <dbReference type="ARBA" id="ARBA00022475"/>
    </source>
</evidence>
<keyword evidence="4" id="KW-0564">Palmitate</keyword>
<dbReference type="Gene3D" id="3.40.190.10">
    <property type="entry name" value="Periplasmic binding protein-like II"/>
    <property type="match status" value="1"/>
</dbReference>
<evidence type="ECO:0000256" key="5">
    <source>
        <dbReference type="ARBA" id="ARBA00023288"/>
    </source>
</evidence>
<sequence>MSTHTLTPRPRRRARTLTGGIAGVVVASLALSACGIGGSSDAVGANGKPTTAGKCELSEEVTSDQRLSGEPSGEITFQTTALKQDFSPYFEKLIAAFEKKYPDVTVKWQDDPGDAEFTQRLVTNAQSCDLPDVVNLNQTTAYALYRENFLLDLTTKGPEDIGEPFIPSVWESQKFPGDDDHYVLPWYWGLNGLQTFNKDLMKDAGLDPQAPPSTVMEQLDMASQIAEKSGGEYYAFPANPYTHVPNDWQLMNAAITNADETEFTFADDPKIQEWLTKYAELYAEGALPKDTLSSDVDVTQLYSAGDVVWGSTNASFLRYVKDTNEATYDVTGVATLFDARGHAFQDGQLIGVPSTSKNPVAAVAFAQFLLSPEWQTEFVSSPLVSNFPSTEESLDIPKFTDITGDSPLDEANRLSVEAATDAENVFIFAWSDAVQTAVVSELQLAISGKKPVDEALQAAEDAANRILEQQG</sequence>
<evidence type="ECO:0000256" key="4">
    <source>
        <dbReference type="ARBA" id="ARBA00023139"/>
    </source>
</evidence>
<dbReference type="Proteomes" id="UP000189777">
    <property type="component" value="Unassembled WGS sequence"/>
</dbReference>
<dbReference type="InterPro" id="IPR050490">
    <property type="entry name" value="Bact_solute-bd_prot1"/>
</dbReference>
<dbReference type="InterPro" id="IPR006059">
    <property type="entry name" value="SBP"/>
</dbReference>
<gene>
    <name evidence="6" type="ORF">SAMN04324258_4034</name>
</gene>
<keyword evidence="3" id="KW-0472">Membrane</keyword>
<keyword evidence="6" id="KW-0762">Sugar transport</keyword>